<organism evidence="4 5">
    <name type="scientific">Dentipellis fragilis</name>
    <dbReference type="NCBI Taxonomy" id="205917"/>
    <lineage>
        <taxon>Eukaryota</taxon>
        <taxon>Fungi</taxon>
        <taxon>Dikarya</taxon>
        <taxon>Basidiomycota</taxon>
        <taxon>Agaricomycotina</taxon>
        <taxon>Agaricomycetes</taxon>
        <taxon>Russulales</taxon>
        <taxon>Hericiaceae</taxon>
        <taxon>Dentipellis</taxon>
    </lineage>
</organism>
<keyword evidence="5" id="KW-1185">Reference proteome</keyword>
<dbReference type="Gene3D" id="3.30.1230.20">
    <property type="match status" value="1"/>
</dbReference>
<dbReference type="Proteomes" id="UP000298327">
    <property type="component" value="Unassembled WGS sequence"/>
</dbReference>
<evidence type="ECO:0000256" key="3">
    <source>
        <dbReference type="ARBA" id="ARBA00023274"/>
    </source>
</evidence>
<dbReference type="PANTHER" id="PTHR10442">
    <property type="entry name" value="40S RIBOSOMAL PROTEIN S21"/>
    <property type="match status" value="1"/>
</dbReference>
<reference evidence="4 5" key="1">
    <citation type="submission" date="2019-02" db="EMBL/GenBank/DDBJ databases">
        <title>Genome sequencing of the rare red list fungi Dentipellis fragilis.</title>
        <authorList>
            <person name="Buettner E."/>
            <person name="Kellner H."/>
        </authorList>
    </citation>
    <scope>NUCLEOTIDE SEQUENCE [LARGE SCALE GENOMIC DNA]</scope>
    <source>
        <strain evidence="4 5">DSM 105465</strain>
    </source>
</reference>
<dbReference type="GO" id="GO:0003735">
    <property type="term" value="F:structural constituent of ribosome"/>
    <property type="evidence" value="ECO:0007669"/>
    <property type="project" value="InterPro"/>
</dbReference>
<evidence type="ECO:0000313" key="5">
    <source>
        <dbReference type="Proteomes" id="UP000298327"/>
    </source>
</evidence>
<dbReference type="OrthoDB" id="278325at2759"/>
<name>A0A4Y9ZC08_9AGAM</name>
<dbReference type="InterPro" id="IPR018279">
    <property type="entry name" value="Ribosomal_eS21_CS"/>
</dbReference>
<protein>
    <recommendedName>
        <fullName evidence="6">40S ribosomal protein S21</fullName>
    </recommendedName>
</protein>
<dbReference type="AlphaFoldDB" id="A0A4Y9ZC08"/>
<comment type="caution">
    <text evidence="4">The sequence shown here is derived from an EMBL/GenBank/DDBJ whole genome shotgun (WGS) entry which is preliminary data.</text>
</comment>
<dbReference type="GO" id="GO:1990904">
    <property type="term" value="C:ribonucleoprotein complex"/>
    <property type="evidence" value="ECO:0007669"/>
    <property type="project" value="UniProtKB-KW"/>
</dbReference>
<accession>A0A4Y9ZC08</accession>
<dbReference type="EMBL" id="SEOQ01000016">
    <property type="protein sequence ID" value="TFY72366.1"/>
    <property type="molecule type" value="Genomic_DNA"/>
</dbReference>
<keyword evidence="3" id="KW-0687">Ribonucleoprotein</keyword>
<dbReference type="Pfam" id="PF01249">
    <property type="entry name" value="Ribosomal_S21e"/>
    <property type="match status" value="1"/>
</dbReference>
<evidence type="ECO:0000256" key="2">
    <source>
        <dbReference type="ARBA" id="ARBA00022980"/>
    </source>
</evidence>
<dbReference type="InterPro" id="IPR038579">
    <property type="entry name" value="Ribosomal_eS21_sf"/>
</dbReference>
<dbReference type="GO" id="GO:0022626">
    <property type="term" value="C:cytosolic ribosome"/>
    <property type="evidence" value="ECO:0007669"/>
    <property type="project" value="UniProtKB-ARBA"/>
</dbReference>
<evidence type="ECO:0008006" key="6">
    <source>
        <dbReference type="Google" id="ProtNLM"/>
    </source>
</evidence>
<dbReference type="FunFam" id="3.30.1230.20:FF:000001">
    <property type="entry name" value="40S ribosomal protein S21"/>
    <property type="match status" value="1"/>
</dbReference>
<sequence length="142" mass="15336">MENDQGVLVDLYVPRKCSATNRLITSKDHASVQISVADVDANGRALSTSTSFALSGPVRSQGESDDSINRLATKAGREYSHLSQLCAQADVRFATNSPPECLVIPKVEGLSRWAGVLYLVPISLCFLCNPAASKMYECENKV</sequence>
<proteinExistence type="inferred from homology"/>
<keyword evidence="2" id="KW-0689">Ribosomal protein</keyword>
<dbReference type="GO" id="GO:0006412">
    <property type="term" value="P:translation"/>
    <property type="evidence" value="ECO:0007669"/>
    <property type="project" value="InterPro"/>
</dbReference>
<dbReference type="PROSITE" id="PS00996">
    <property type="entry name" value="RIBOSOMAL_S21E"/>
    <property type="match status" value="1"/>
</dbReference>
<evidence type="ECO:0000256" key="1">
    <source>
        <dbReference type="ARBA" id="ARBA00010228"/>
    </source>
</evidence>
<gene>
    <name evidence="4" type="ORF">EVG20_g606</name>
</gene>
<evidence type="ECO:0000313" key="4">
    <source>
        <dbReference type="EMBL" id="TFY72366.1"/>
    </source>
</evidence>
<comment type="similarity">
    <text evidence="1">Belongs to the eukaryotic ribosomal protein eS21 family.</text>
</comment>
<dbReference type="InterPro" id="IPR001931">
    <property type="entry name" value="Ribosomal_eS21"/>
</dbReference>
<dbReference type="GO" id="GO:0042274">
    <property type="term" value="P:ribosomal small subunit biogenesis"/>
    <property type="evidence" value="ECO:0007669"/>
    <property type="project" value="UniProtKB-ARBA"/>
</dbReference>
<dbReference type="STRING" id="205917.A0A4Y9ZC08"/>